<protein>
    <submittedName>
        <fullName evidence="2">Glycerophosphodiester phosphodiesterase</fullName>
    </submittedName>
</protein>
<dbReference type="InterPro" id="IPR017946">
    <property type="entry name" value="PLC-like_Pdiesterase_TIM-brl"/>
</dbReference>
<dbReference type="PANTHER" id="PTHR46211">
    <property type="entry name" value="GLYCEROPHOSPHORYL DIESTER PHOSPHODIESTERASE"/>
    <property type="match status" value="1"/>
</dbReference>
<dbReference type="AlphaFoldDB" id="A0A502GTL1"/>
<dbReference type="GO" id="GO:0006629">
    <property type="term" value="P:lipid metabolic process"/>
    <property type="evidence" value="ECO:0007669"/>
    <property type="project" value="InterPro"/>
</dbReference>
<dbReference type="EMBL" id="RCZD01000001">
    <property type="protein sequence ID" value="TPG65261.1"/>
    <property type="molecule type" value="Genomic_DNA"/>
</dbReference>
<dbReference type="CDD" id="cd08566">
    <property type="entry name" value="GDPD_AtGDE_like"/>
    <property type="match status" value="1"/>
</dbReference>
<dbReference type="PANTHER" id="PTHR46211:SF14">
    <property type="entry name" value="GLYCEROPHOSPHODIESTER PHOSPHODIESTERASE"/>
    <property type="match status" value="1"/>
</dbReference>
<dbReference type="Proteomes" id="UP000317663">
    <property type="component" value="Unassembled WGS sequence"/>
</dbReference>
<gene>
    <name evidence="2" type="ORF">EAH77_01255</name>
</gene>
<dbReference type="PROSITE" id="PS51704">
    <property type="entry name" value="GP_PDE"/>
    <property type="match status" value="1"/>
</dbReference>
<evidence type="ECO:0000313" key="3">
    <source>
        <dbReference type="Proteomes" id="UP000317663"/>
    </source>
</evidence>
<dbReference type="InterPro" id="IPR032160">
    <property type="entry name" value="DUF4996"/>
</dbReference>
<dbReference type="OrthoDB" id="9795622at2"/>
<dbReference type="Pfam" id="PF16387">
    <property type="entry name" value="DUF4996"/>
    <property type="match status" value="1"/>
</dbReference>
<organism evidence="2 3">
    <name type="scientific">Ewingella americana</name>
    <dbReference type="NCBI Taxonomy" id="41202"/>
    <lineage>
        <taxon>Bacteria</taxon>
        <taxon>Pseudomonadati</taxon>
        <taxon>Pseudomonadota</taxon>
        <taxon>Gammaproteobacteria</taxon>
        <taxon>Enterobacterales</taxon>
        <taxon>Yersiniaceae</taxon>
        <taxon>Ewingella</taxon>
    </lineage>
</organism>
<evidence type="ECO:0000259" key="1">
    <source>
        <dbReference type="PROSITE" id="PS51704"/>
    </source>
</evidence>
<proteinExistence type="predicted"/>
<dbReference type="SUPFAM" id="SSF51695">
    <property type="entry name" value="PLC-like phosphodiesterases"/>
    <property type="match status" value="1"/>
</dbReference>
<dbReference type="GO" id="GO:0008081">
    <property type="term" value="F:phosphoric diester hydrolase activity"/>
    <property type="evidence" value="ECO:0007669"/>
    <property type="project" value="InterPro"/>
</dbReference>
<comment type="caution">
    <text evidence="2">The sequence shown here is derived from an EMBL/GenBank/DDBJ whole genome shotgun (WGS) entry which is preliminary data.</text>
</comment>
<keyword evidence="3" id="KW-1185">Reference proteome</keyword>
<evidence type="ECO:0000313" key="2">
    <source>
        <dbReference type="EMBL" id="TPG65261.1"/>
    </source>
</evidence>
<sequence>MKTLTHPLIAPENPDVLVIAHRGAWQTTPENSLAALDEAIHLGADIIEIDAQTTADAQLVVIHDAHLDRTCDYQGEVATMPLSMVRRARLKAADGREGMVLTSERVPLLEELLEEARGRIVVNVDIKYPRDLERVVSLILSMNMADGVLLKSKMDITAQRFPLALAGVPKPIPFMPILHARPGLFAADLRNIKQFGAQMIELNFTDLADVTAARDELKRLGVRLWVNTLDVSHSLDFCDSRATQDPEGVWGVLIEAGVRAFQTDNVGQLVRWLKDRGNKRS</sequence>
<reference evidence="2 3" key="1">
    <citation type="journal article" date="2019" name="Environ. Microbiol.">
        <title>Species interactions and distinct microbial communities in high Arctic permafrost affected cryosols are associated with the CH4 and CO2 gas fluxes.</title>
        <authorList>
            <person name="Altshuler I."/>
            <person name="Hamel J."/>
            <person name="Turney S."/>
            <person name="Magnuson E."/>
            <person name="Levesque R."/>
            <person name="Greer C."/>
            <person name="Whyte L.G."/>
        </authorList>
    </citation>
    <scope>NUCLEOTIDE SEQUENCE [LARGE SCALE GENOMIC DNA]</scope>
    <source>
        <strain evidence="2 3">E4</strain>
    </source>
</reference>
<dbReference type="Pfam" id="PF03009">
    <property type="entry name" value="GDPD"/>
    <property type="match status" value="1"/>
</dbReference>
<dbReference type="Gene3D" id="3.20.20.190">
    <property type="entry name" value="Phosphatidylinositol (PI) phosphodiesterase"/>
    <property type="match status" value="1"/>
</dbReference>
<feature type="domain" description="GP-PDE" evidence="1">
    <location>
        <begin position="16"/>
        <end position="273"/>
    </location>
</feature>
<name>A0A502GTL1_9GAMM</name>
<accession>A0A502GTL1</accession>
<dbReference type="InterPro" id="IPR030395">
    <property type="entry name" value="GP_PDE_dom"/>
</dbReference>